<dbReference type="GO" id="GO:0016787">
    <property type="term" value="F:hydrolase activity"/>
    <property type="evidence" value="ECO:0007669"/>
    <property type="project" value="UniProtKB-KW"/>
</dbReference>
<sequence length="420" mass="44959">MKITDFMRDQMRQVTRKFMSGNAAEATAAIQKSLKEKSTHSGAGTGAGGPNMQQFMKDLMPDKNVTPDITGAQTELPQFVTDLLQRLGVPAQGAPNVSDISGDAEQHSPTSDKARSDTTVPGQFLSKSFTNQAGTRTYRLYIPSTYKGQAMPLMVMLHGCTQNADDFAKGTGMNAVAEESQCFVVYPNQTQAANSSKCWNWFKSVDQQRDQGEPSIIAGITQTVIDDYKLDAGKVYVAGLSAGGAMAIIMGTAYPDMYAAVGVHSGLPYAAAHDLPSALAAMKGSAAPAFNQRSANAQLKSIPIIVFHGDRDATVSPRNSETLMAQSVPEYLDDELAQKGEAGKGGKPVVIVEEGKVPNGHTYTRTSHHDRNGRAMGEHWLIHGAGHAWAGGSKTGSYTDGRGPDATREMMRFFSTQSRA</sequence>
<dbReference type="Pfam" id="PF10503">
    <property type="entry name" value="Esterase_PHB"/>
    <property type="match status" value="1"/>
</dbReference>
<evidence type="ECO:0000256" key="1">
    <source>
        <dbReference type="ARBA" id="ARBA00022729"/>
    </source>
</evidence>
<accession>A0A840RWF5</accession>
<dbReference type="InterPro" id="IPR010126">
    <property type="entry name" value="Esterase_phb"/>
</dbReference>
<dbReference type="InterPro" id="IPR029058">
    <property type="entry name" value="AB_hydrolase_fold"/>
</dbReference>
<organism evidence="4 5">
    <name type="scientific">Glaciimonas immobilis</name>
    <dbReference type="NCBI Taxonomy" id="728004"/>
    <lineage>
        <taxon>Bacteria</taxon>
        <taxon>Pseudomonadati</taxon>
        <taxon>Pseudomonadota</taxon>
        <taxon>Betaproteobacteria</taxon>
        <taxon>Burkholderiales</taxon>
        <taxon>Oxalobacteraceae</taxon>
        <taxon>Glaciimonas</taxon>
    </lineage>
</organism>
<dbReference type="PANTHER" id="PTHR43037:SF1">
    <property type="entry name" value="BLL1128 PROTEIN"/>
    <property type="match status" value="1"/>
</dbReference>
<reference evidence="4 5" key="1">
    <citation type="submission" date="2020-08" db="EMBL/GenBank/DDBJ databases">
        <title>Genomic Encyclopedia of Type Strains, Phase IV (KMG-IV): sequencing the most valuable type-strain genomes for metagenomic binning, comparative biology and taxonomic classification.</title>
        <authorList>
            <person name="Goeker M."/>
        </authorList>
    </citation>
    <scope>NUCLEOTIDE SEQUENCE [LARGE SCALE GENOMIC DNA]</scope>
    <source>
        <strain evidence="4 5">DSM 23240</strain>
    </source>
</reference>
<dbReference type="AlphaFoldDB" id="A0A840RWF5"/>
<dbReference type="NCBIfam" id="TIGR01840">
    <property type="entry name" value="esterase_phb"/>
    <property type="match status" value="1"/>
</dbReference>
<gene>
    <name evidence="4" type="ORF">HNR39_004079</name>
</gene>
<dbReference type="GO" id="GO:0005576">
    <property type="term" value="C:extracellular region"/>
    <property type="evidence" value="ECO:0007669"/>
    <property type="project" value="InterPro"/>
</dbReference>
<evidence type="ECO:0000256" key="3">
    <source>
        <dbReference type="SAM" id="MobiDB-lite"/>
    </source>
</evidence>
<feature type="region of interest" description="Disordered" evidence="3">
    <location>
        <begin position="91"/>
        <end position="124"/>
    </location>
</feature>
<comment type="caution">
    <text evidence="4">The sequence shown here is derived from an EMBL/GenBank/DDBJ whole genome shotgun (WGS) entry which is preliminary data.</text>
</comment>
<dbReference type="PANTHER" id="PTHR43037">
    <property type="entry name" value="UNNAMED PRODUCT-RELATED"/>
    <property type="match status" value="1"/>
</dbReference>
<evidence type="ECO:0000313" key="4">
    <source>
        <dbReference type="EMBL" id="MBB5202215.1"/>
    </source>
</evidence>
<dbReference type="SUPFAM" id="SSF53474">
    <property type="entry name" value="alpha/beta-Hydrolases"/>
    <property type="match status" value="1"/>
</dbReference>
<dbReference type="InterPro" id="IPR050955">
    <property type="entry name" value="Plant_Biomass_Hydrol_Est"/>
</dbReference>
<dbReference type="Proteomes" id="UP000571084">
    <property type="component" value="Unassembled WGS sequence"/>
</dbReference>
<protein>
    <submittedName>
        <fullName evidence="4">Poly(Hydroxyalkanoate) depolymerase family esterase</fullName>
    </submittedName>
</protein>
<name>A0A840RWF5_9BURK</name>
<evidence type="ECO:0000313" key="5">
    <source>
        <dbReference type="Proteomes" id="UP000571084"/>
    </source>
</evidence>
<proteinExistence type="predicted"/>
<evidence type="ECO:0000256" key="2">
    <source>
        <dbReference type="ARBA" id="ARBA00022801"/>
    </source>
</evidence>
<keyword evidence="2" id="KW-0378">Hydrolase</keyword>
<keyword evidence="5" id="KW-1185">Reference proteome</keyword>
<feature type="region of interest" description="Disordered" evidence="3">
    <location>
        <begin position="29"/>
        <end position="54"/>
    </location>
</feature>
<dbReference type="Gene3D" id="3.40.50.1820">
    <property type="entry name" value="alpha/beta hydrolase"/>
    <property type="match status" value="1"/>
</dbReference>
<dbReference type="RefSeq" id="WP_245182463.1">
    <property type="nucleotide sequence ID" value="NZ_JAAOZT010000013.1"/>
</dbReference>
<keyword evidence="1" id="KW-0732">Signal</keyword>
<dbReference type="EMBL" id="JACHHQ010000011">
    <property type="protein sequence ID" value="MBB5202215.1"/>
    <property type="molecule type" value="Genomic_DNA"/>
</dbReference>
<feature type="compositionally biased region" description="Basic and acidic residues" evidence="3">
    <location>
        <begin position="104"/>
        <end position="116"/>
    </location>
</feature>